<protein>
    <submittedName>
        <fullName evidence="4">Major pollen allergen Aln g 1</fullName>
    </submittedName>
</protein>
<keyword evidence="3" id="KW-1185">Reference proteome</keyword>
<dbReference type="FunCoup" id="A0A6I9R7X0">
    <property type="interactions" value="1"/>
</dbReference>
<accession>A0A6I9R7X0</accession>
<evidence type="ECO:0000259" key="2">
    <source>
        <dbReference type="Pfam" id="PF00407"/>
    </source>
</evidence>
<dbReference type="Proteomes" id="UP000504607">
    <property type="component" value="Chromosome 5"/>
</dbReference>
<evidence type="ECO:0000313" key="4">
    <source>
        <dbReference type="RefSeq" id="XP_010922267.1"/>
    </source>
</evidence>
<dbReference type="GO" id="GO:0005737">
    <property type="term" value="C:cytoplasm"/>
    <property type="evidence" value="ECO:0007669"/>
    <property type="project" value="TreeGrafter"/>
</dbReference>
<feature type="domain" description="Bet v I/Major latex protein" evidence="2">
    <location>
        <begin position="1"/>
        <end position="156"/>
    </location>
</feature>
<dbReference type="Pfam" id="PF00407">
    <property type="entry name" value="Bet_v_1"/>
    <property type="match status" value="1"/>
</dbReference>
<evidence type="ECO:0000256" key="1">
    <source>
        <dbReference type="ARBA" id="ARBA00009744"/>
    </source>
</evidence>
<dbReference type="FunFam" id="3.30.530.20:FF:000007">
    <property type="entry name" value="Major pollen allergen Bet v 1-A"/>
    <property type="match status" value="1"/>
</dbReference>
<dbReference type="GO" id="GO:0009738">
    <property type="term" value="P:abscisic acid-activated signaling pathway"/>
    <property type="evidence" value="ECO:0007669"/>
    <property type="project" value="InterPro"/>
</dbReference>
<dbReference type="PANTHER" id="PTHR31213">
    <property type="entry name" value="OS08G0374000 PROTEIN-RELATED"/>
    <property type="match status" value="1"/>
</dbReference>
<dbReference type="InParanoid" id="A0A6I9R7X0"/>
<dbReference type="PANTHER" id="PTHR31213:SF201">
    <property type="entry name" value="OS03G0300400 PROTEIN"/>
    <property type="match status" value="1"/>
</dbReference>
<dbReference type="SUPFAM" id="SSF55961">
    <property type="entry name" value="Bet v1-like"/>
    <property type="match status" value="1"/>
</dbReference>
<dbReference type="GO" id="GO:0005634">
    <property type="term" value="C:nucleus"/>
    <property type="evidence" value="ECO:0007669"/>
    <property type="project" value="TreeGrafter"/>
</dbReference>
<dbReference type="CDD" id="cd07816">
    <property type="entry name" value="Bet_v1-like"/>
    <property type="match status" value="1"/>
</dbReference>
<dbReference type="Gene3D" id="3.30.530.20">
    <property type="match status" value="1"/>
</dbReference>
<dbReference type="InterPro" id="IPR023393">
    <property type="entry name" value="START-like_dom_sf"/>
</dbReference>
<evidence type="ECO:0000313" key="3">
    <source>
        <dbReference type="Proteomes" id="UP000504607"/>
    </source>
</evidence>
<organism evidence="3 4">
    <name type="scientific">Elaeis guineensis var. tenera</name>
    <name type="common">Oil palm</name>
    <dbReference type="NCBI Taxonomy" id="51953"/>
    <lineage>
        <taxon>Eukaryota</taxon>
        <taxon>Viridiplantae</taxon>
        <taxon>Streptophyta</taxon>
        <taxon>Embryophyta</taxon>
        <taxon>Tracheophyta</taxon>
        <taxon>Spermatophyta</taxon>
        <taxon>Magnoliopsida</taxon>
        <taxon>Liliopsida</taxon>
        <taxon>Arecaceae</taxon>
        <taxon>Arecoideae</taxon>
        <taxon>Cocoseae</taxon>
        <taxon>Elaeidinae</taxon>
        <taxon>Elaeis</taxon>
    </lineage>
</organism>
<dbReference type="GO" id="GO:0038023">
    <property type="term" value="F:signaling receptor activity"/>
    <property type="evidence" value="ECO:0007669"/>
    <property type="project" value="InterPro"/>
</dbReference>
<dbReference type="OrthoDB" id="1880172at2759"/>
<gene>
    <name evidence="4" type="primary">LOC105045614</name>
</gene>
<dbReference type="InterPro" id="IPR024949">
    <property type="entry name" value="Bet_v_I_allergen"/>
</dbReference>
<dbReference type="GO" id="GO:0004864">
    <property type="term" value="F:protein phosphatase inhibitor activity"/>
    <property type="evidence" value="ECO:0007669"/>
    <property type="project" value="InterPro"/>
</dbReference>
<sequence>MVAGSFVEECKSTVAIDRLWKAGILDVHNLMPKIAPEHISSVEIVGGDGGVGSIKKFNFTDAVKAPVNFLKERVEVLDSANKIFKYSIIGGGLIGLRLKLCSYELKFELGSDGSSVGKLTLQYETLDDADLSEEEKGMLMEGPMGMMKAVEGFLLANPDAYT</sequence>
<dbReference type="RefSeq" id="XP_010922267.1">
    <property type="nucleotide sequence ID" value="XM_010923965.2"/>
</dbReference>
<proteinExistence type="inferred from homology"/>
<dbReference type="AlphaFoldDB" id="A0A6I9R7X0"/>
<reference evidence="4" key="1">
    <citation type="submission" date="2025-08" db="UniProtKB">
        <authorList>
            <consortium name="RefSeq"/>
        </authorList>
    </citation>
    <scope>IDENTIFICATION</scope>
</reference>
<dbReference type="GO" id="GO:0006952">
    <property type="term" value="P:defense response"/>
    <property type="evidence" value="ECO:0007669"/>
    <property type="project" value="InterPro"/>
</dbReference>
<dbReference type="InterPro" id="IPR050279">
    <property type="entry name" value="Plant_def-hormone_signal"/>
</dbReference>
<name>A0A6I9R7X0_ELAGV</name>
<dbReference type="GO" id="GO:0010427">
    <property type="term" value="F:abscisic acid binding"/>
    <property type="evidence" value="ECO:0007669"/>
    <property type="project" value="InterPro"/>
</dbReference>
<dbReference type="PRINTS" id="PR00634">
    <property type="entry name" value="BETALLERGEN"/>
</dbReference>
<dbReference type="InterPro" id="IPR000916">
    <property type="entry name" value="Bet_v_I/MLP"/>
</dbReference>
<comment type="similarity">
    <text evidence="1">Belongs to the BetVI family.</text>
</comment>